<dbReference type="KEGG" id="mbah:HYN46_02140"/>
<proteinExistence type="inferred from homology"/>
<dbReference type="EMBL" id="CP031222">
    <property type="protein sequence ID" value="AXI01783.1"/>
    <property type="molecule type" value="Genomic_DNA"/>
</dbReference>
<dbReference type="GO" id="GO:0009279">
    <property type="term" value="C:cell outer membrane"/>
    <property type="evidence" value="ECO:0007669"/>
    <property type="project" value="UniProtKB-SubCell"/>
</dbReference>
<keyword evidence="2" id="KW-0812">Transmembrane</keyword>
<keyword evidence="2" id="KW-1134">Transmembrane beta strand</keyword>
<organism evidence="3 4">
    <name type="scientific">Aquirhabdus parva</name>
    <dbReference type="NCBI Taxonomy" id="2283318"/>
    <lineage>
        <taxon>Bacteria</taxon>
        <taxon>Pseudomonadati</taxon>
        <taxon>Pseudomonadota</taxon>
        <taxon>Gammaproteobacteria</taxon>
        <taxon>Moraxellales</taxon>
        <taxon>Moraxellaceae</taxon>
        <taxon>Aquirhabdus</taxon>
    </lineage>
</organism>
<dbReference type="PANTHER" id="PTHR30203">
    <property type="entry name" value="OUTER MEMBRANE CATION EFFLUX PROTEIN"/>
    <property type="match status" value="1"/>
</dbReference>
<keyword evidence="2" id="KW-0449">Lipoprotein</keyword>
<gene>
    <name evidence="3" type="ORF">HYN46_02140</name>
</gene>
<dbReference type="Gene3D" id="2.20.200.10">
    <property type="entry name" value="Outer membrane efflux proteins (OEP)"/>
    <property type="match status" value="1"/>
</dbReference>
<evidence type="ECO:0000313" key="4">
    <source>
        <dbReference type="Proteomes" id="UP000253940"/>
    </source>
</evidence>
<dbReference type="InterPro" id="IPR003423">
    <property type="entry name" value="OMP_efflux"/>
</dbReference>
<evidence type="ECO:0000256" key="1">
    <source>
        <dbReference type="ARBA" id="ARBA00007613"/>
    </source>
</evidence>
<keyword evidence="2" id="KW-0472">Membrane</keyword>
<sequence length="499" mass="53277">MKANQLSVKSMSKSVKVAFTLLALPLALSACSSLLRQPDPAAASNLTSTAFPTLLGQNANDPAGSSIASQGWSDFFTDPQLKQLIQLGLENNRDLRAAALNIDKARAQYQISRAAQFPSLGVTAGSTTTGNKSDNTTKYNAGLALTGYELDFWGRVANLKDSALQSFFATQSARSTAQISLVSSIAQYYLQLAFDQEQLKLAKQTLKSQQESYDLNQKQFKAGIISLVPVKQAQINVETAILAAKNAETQIAQDRNALTLVVGQTVPDNLLPTGAINQITASQNLPAGLPSELLQHRPDIAQQEFLLKAQGGNVAAARAAYFPSITLTGNVGYGSSQLSDLFKSGSFAWSVGPSINLPIFDWGSRRATLESARVDQKLALNSYEKSIQTAFRDVSDVLATRATLDERLASQNRLVEASQSNYDLSQSRFKAGVDSYLSVLTAQNALFSSQQAQITLKQQALLSQVNLYTALGGGATNSVGLDAQPVTNGNTTAAQVAKP</sequence>
<evidence type="ECO:0000313" key="3">
    <source>
        <dbReference type="EMBL" id="AXI01783.1"/>
    </source>
</evidence>
<dbReference type="Gene3D" id="1.20.1600.10">
    <property type="entry name" value="Outer membrane efflux proteins (OEP)"/>
    <property type="match status" value="1"/>
</dbReference>
<feature type="chain" id="PRO_5016482581" evidence="2">
    <location>
        <begin position="33"/>
        <end position="499"/>
    </location>
</feature>
<dbReference type="NCBIfam" id="TIGR01845">
    <property type="entry name" value="outer_NodT"/>
    <property type="match status" value="1"/>
</dbReference>
<comment type="similarity">
    <text evidence="1 2">Belongs to the outer membrane factor (OMF) (TC 1.B.17) family.</text>
</comment>
<dbReference type="GO" id="GO:0015562">
    <property type="term" value="F:efflux transmembrane transporter activity"/>
    <property type="evidence" value="ECO:0007669"/>
    <property type="project" value="InterPro"/>
</dbReference>
<accession>A0A345P3C4</accession>
<dbReference type="Pfam" id="PF02321">
    <property type="entry name" value="OEP"/>
    <property type="match status" value="2"/>
</dbReference>
<dbReference type="PANTHER" id="PTHR30203:SF32">
    <property type="entry name" value="CATION EFFLUX SYSTEM PROTEIN CUSC"/>
    <property type="match status" value="1"/>
</dbReference>
<dbReference type="PROSITE" id="PS51257">
    <property type="entry name" value="PROKAR_LIPOPROTEIN"/>
    <property type="match status" value="1"/>
</dbReference>
<dbReference type="InterPro" id="IPR010131">
    <property type="entry name" value="MdtP/NodT-like"/>
</dbReference>
<dbReference type="SUPFAM" id="SSF56954">
    <property type="entry name" value="Outer membrane efflux proteins (OEP)"/>
    <property type="match status" value="1"/>
</dbReference>
<dbReference type="OrthoDB" id="9770517at2"/>
<keyword evidence="2" id="KW-0564">Palmitate</keyword>
<dbReference type="Proteomes" id="UP000253940">
    <property type="component" value="Chromosome"/>
</dbReference>
<name>A0A345P3C4_9GAMM</name>
<comment type="subcellular location">
    <subcellularLocation>
        <location evidence="2">Cell outer membrane</location>
        <topology evidence="2">Lipid-anchor</topology>
    </subcellularLocation>
</comment>
<keyword evidence="4" id="KW-1185">Reference proteome</keyword>
<reference evidence="3 4" key="1">
    <citation type="submission" date="2018-07" db="EMBL/GenBank/DDBJ databases">
        <title>Genome sequencing of Moraxellaceae gen. HYN0046.</title>
        <authorList>
            <person name="Kim M."/>
            <person name="Yi H."/>
        </authorList>
    </citation>
    <scope>NUCLEOTIDE SEQUENCE [LARGE SCALE GENOMIC DNA]</scope>
    <source>
        <strain evidence="3 4">HYN0046</strain>
    </source>
</reference>
<keyword evidence="2" id="KW-0732">Signal</keyword>
<evidence type="ECO:0000256" key="2">
    <source>
        <dbReference type="RuleBase" id="RU362097"/>
    </source>
</evidence>
<dbReference type="AlphaFoldDB" id="A0A345P3C4"/>
<feature type="signal peptide" evidence="2">
    <location>
        <begin position="1"/>
        <end position="32"/>
    </location>
</feature>
<protein>
    <submittedName>
        <fullName evidence="3">Adenosine deaminase</fullName>
    </submittedName>
</protein>